<sequence length="1214" mass="136647">MNRIADVFERPIDRTIEEVIKVDQANEATVQNELEEYIATDSIKDQFAEVYREIAAGPSTPREGIGVWVSGFFGSGKSSFAKILGYTVAQQKVGATTATELFKKRLRDARVVDLLDLVTMRIPFHAVIFDVSMDRGVRATNDRLTEIMYRALLRELGYAEDFDLAELEITLEGDGRLEAFERKFLELHGSEWKKRRQLGLAINEAGAALHDLDPRTYPTADSYAQGIGAGRADVDPNKLARRAFELCARRHPGKALIFIIDEVGQYVSRSVDKMLDLQAIIQAFGVEGKNRTERQEAVSPFWIVVTSQEKLNEVVTALDSKKIELARLQDRFRITVDLKQSDITEVTSERVLKKKAGAVDLIGKRFDADEPRIKQCCTLERTHRNLEINRSSFVRLYPYLPYQIDLCIDIVAGLRLKRGAHRHVGGSNRTIIKQAQQMMINDRTRLAEQPIGTLVTLDKVYELLEVGNLLPTEVSREVANVAQRLPGNPLAHKVVKAIALLESVKDLPRTPHNIAVVLHPSIEANPLTKDVVAALKELEEAQFIRQSEEGYKLLTVQEKNWETQRNGRDPREADRNRIHRELIREIFSEPKLRTYRYKDLRGFRTSLLVNGEWVESEGEIPLNILLTAREEHQDTLVDAREASVSKTTELFWVATLTDEINSLVTELFRSREMIGEYDRLAAQQRLTVEETGCLADEKSRRDRTQRNLRSKLLACIEGGNAFFSGVSYDAPVLGSSLSESLGTLLERAVPVLYPKLEVGVLRLNGDEPVKFLTSANLNGLPQIFYHDKAERSLVIKQADRFVPNLGCELCRELLDYLKREHAYGNRITGKMLESHFSGLGYAWERESIRLGLAILFRGGAIEVTHQGRKYRNYTEPTSRVPFVNNPAFRSASFSPREALDLKVLANAARMYEEISGRDVDIEEGAIAQAFKQIVVSDREKLLPLAARLGALSLPGAKIVQEQLNWVEGILEMPADDCVKTLAGDGKAYLEGRRQSFALDKAATDENIQAIARARRVLMEQWPVLVLNNDDPELKDAAEKLGETLQSEDALARIDNLRFYSESLSNAYRTLYENLFEKRKAAYTAALDQIKGRPEWLAVAEDPDIAQEQLDLILQPLTLKAEAVLDLPHGATVCQRTGATLAQLESDLAAVEAVGRDVLRRILELAAPEEKIERVAVARLYPGRITSKDELEDFITNLRERLSKVLAQGGTIILE</sequence>
<dbReference type="eggNOG" id="COG4928">
    <property type="taxonomic scope" value="Bacteria"/>
</dbReference>
<organism evidence="1 2">
    <name type="scientific">Geobacter sulfurreducens (strain ATCC 51573 / DSM 12127 / PCA)</name>
    <dbReference type="NCBI Taxonomy" id="243231"/>
    <lineage>
        <taxon>Bacteria</taxon>
        <taxon>Pseudomonadati</taxon>
        <taxon>Thermodesulfobacteriota</taxon>
        <taxon>Desulfuromonadia</taxon>
        <taxon>Geobacterales</taxon>
        <taxon>Geobacteraceae</taxon>
        <taxon>Geobacter</taxon>
    </lineage>
</organism>
<name>Q74BD3_GEOSL</name>
<keyword evidence="2" id="KW-1185">Reference proteome</keyword>
<dbReference type="OrthoDB" id="3201900at2"/>
<dbReference type="HOGENOM" id="CLU_273076_0_0_7"/>
<dbReference type="SUPFAM" id="SSF52540">
    <property type="entry name" value="P-loop containing nucleoside triphosphate hydrolases"/>
    <property type="match status" value="1"/>
</dbReference>
<dbReference type="EnsemblBacteria" id="AAR35484">
    <property type="protein sequence ID" value="AAR35484"/>
    <property type="gene ID" value="GSU2108"/>
</dbReference>
<evidence type="ECO:0000313" key="1">
    <source>
        <dbReference type="EMBL" id="AAR35484.1"/>
    </source>
</evidence>
<dbReference type="KEGG" id="gsu:GSU2108"/>
<dbReference type="InterPro" id="IPR027417">
    <property type="entry name" value="P-loop_NTPase"/>
</dbReference>
<reference evidence="1 2" key="1">
    <citation type="journal article" date="2003" name="Science">
        <title>Genome of Geobacter sulfurreducens: metal reduction in subsurface environments.</title>
        <authorList>
            <person name="Methe B.A."/>
            <person name="Nelson K.E."/>
            <person name="Eisen J.A."/>
            <person name="Paulsen I.T."/>
            <person name="Nelson W."/>
            <person name="Heidelberg J.F."/>
            <person name="Wu D."/>
            <person name="Wu M."/>
            <person name="Ward N."/>
            <person name="Beanan M.J."/>
            <person name="Dodson R.J."/>
            <person name="Madupu R."/>
            <person name="Brinkac L.M."/>
            <person name="Daugherty S.C."/>
            <person name="DeBoy R.T."/>
            <person name="Durkin A.S."/>
            <person name="Gwinn M."/>
            <person name="Kolonay J.F."/>
            <person name="Sullivan S.A."/>
            <person name="Haft D.H."/>
            <person name="Selengut J."/>
            <person name="Davidsen T.M."/>
            <person name="Zafar N."/>
            <person name="White O."/>
            <person name="Tran B."/>
            <person name="Romero C."/>
            <person name="Forberger H.A."/>
            <person name="Weidman J."/>
            <person name="Khouri H."/>
            <person name="Feldblyum T.V."/>
            <person name="Utterback T.R."/>
            <person name="Van Aken S.E."/>
            <person name="Lovley D.R."/>
            <person name="Fraser C.M."/>
        </authorList>
    </citation>
    <scope>NUCLEOTIDE SEQUENCE [LARGE SCALE GENOMIC DNA]</scope>
    <source>
        <strain evidence="2">ATCC 51573 / DSM 12127 / PCA</strain>
    </source>
</reference>
<evidence type="ECO:0008006" key="3">
    <source>
        <dbReference type="Google" id="ProtNLM"/>
    </source>
</evidence>
<gene>
    <name evidence="1" type="ordered locus">GSU2108</name>
</gene>
<dbReference type="STRING" id="243231.GSU2108"/>
<dbReference type="NCBIfam" id="NF033441">
    <property type="entry name" value="BREX_BrxC"/>
    <property type="match status" value="1"/>
</dbReference>
<protein>
    <recommendedName>
        <fullName evidence="3">BREX system P-loop protein BrxC</fullName>
    </recommendedName>
</protein>
<dbReference type="InParanoid" id="Q74BD3"/>
<dbReference type="PATRIC" id="fig|243231.5.peg.2145"/>
<reference evidence="1 2" key="2">
    <citation type="journal article" date="2012" name="BMC Genomics">
        <title>Comparative genomic analysis of Geobacter sulfurreducens KN400, a strain with enhanced capacity for extracellular electron transfer and electricity production.</title>
        <authorList>
            <person name="Butler J.E."/>
            <person name="Young N.D."/>
            <person name="Aklujkar M."/>
            <person name="Lovley D.R."/>
        </authorList>
    </citation>
    <scope>NUCLEOTIDE SEQUENCE [LARGE SCALE GENOMIC DNA]</scope>
    <source>
        <strain evidence="2">ATCC 51573 / DSM 12127 / PCA</strain>
    </source>
</reference>
<dbReference type="InterPro" id="IPR047679">
    <property type="entry name" value="BREX_BrxC"/>
</dbReference>
<accession>Q74BD3</accession>
<dbReference type="Proteomes" id="UP000000577">
    <property type="component" value="Chromosome"/>
</dbReference>
<proteinExistence type="predicted"/>
<dbReference type="RefSeq" id="WP_010942753.1">
    <property type="nucleotide sequence ID" value="NC_002939.5"/>
</dbReference>
<dbReference type="EMBL" id="AE017180">
    <property type="protein sequence ID" value="AAR35484.1"/>
    <property type="molecule type" value="Genomic_DNA"/>
</dbReference>
<evidence type="ECO:0000313" key="2">
    <source>
        <dbReference type="Proteomes" id="UP000000577"/>
    </source>
</evidence>
<dbReference type="AlphaFoldDB" id="Q74BD3"/>